<feature type="region of interest" description="Disordered" evidence="1">
    <location>
        <begin position="1"/>
        <end position="22"/>
    </location>
</feature>
<dbReference type="AlphaFoldDB" id="A0A6J4JW04"/>
<feature type="non-terminal residue" evidence="2">
    <location>
        <position position="1"/>
    </location>
</feature>
<organism evidence="2">
    <name type="scientific">uncultured Craurococcus sp</name>
    <dbReference type="NCBI Taxonomy" id="1135998"/>
    <lineage>
        <taxon>Bacteria</taxon>
        <taxon>Pseudomonadati</taxon>
        <taxon>Pseudomonadota</taxon>
        <taxon>Alphaproteobacteria</taxon>
        <taxon>Acetobacterales</taxon>
        <taxon>Acetobacteraceae</taxon>
        <taxon>Craurococcus</taxon>
        <taxon>environmental samples</taxon>
    </lineage>
</organism>
<name>A0A6J4JW04_9PROT</name>
<dbReference type="EMBL" id="CADCTD010000187">
    <property type="protein sequence ID" value="CAA9288771.1"/>
    <property type="molecule type" value="Genomic_DNA"/>
</dbReference>
<gene>
    <name evidence="2" type="ORF">AVDCRST_MAG27-4509</name>
</gene>
<evidence type="ECO:0000256" key="1">
    <source>
        <dbReference type="SAM" id="MobiDB-lite"/>
    </source>
</evidence>
<reference evidence="2" key="1">
    <citation type="submission" date="2020-02" db="EMBL/GenBank/DDBJ databases">
        <authorList>
            <person name="Meier V. D."/>
        </authorList>
    </citation>
    <scope>NUCLEOTIDE SEQUENCE</scope>
    <source>
        <strain evidence="2">AVDCRST_MAG27</strain>
    </source>
</reference>
<feature type="non-terminal residue" evidence="2">
    <location>
        <position position="41"/>
    </location>
</feature>
<proteinExistence type="predicted"/>
<protein>
    <submittedName>
        <fullName evidence="2">Uncharacterized protein</fullName>
    </submittedName>
</protein>
<sequence length="41" mass="4199">DASPAPCGRHRQRGGAFRAQLPAARDCGDAPALVARSGQPL</sequence>
<accession>A0A6J4JW04</accession>
<evidence type="ECO:0000313" key="2">
    <source>
        <dbReference type="EMBL" id="CAA9288771.1"/>
    </source>
</evidence>